<protein>
    <recommendedName>
        <fullName evidence="10">Alpha-1,3-glucosyltransferase</fullName>
        <ecNumber evidence="10">2.4.1.-</ecNumber>
    </recommendedName>
</protein>
<dbReference type="PANTHER" id="PTHR12413:SF2">
    <property type="entry name" value="DOLICHYL PYROPHOSPHATE GLC1MAN9GLCNAC2 ALPHA-1,3-GLUCOSYLTRANSFERASE-RELATED"/>
    <property type="match status" value="1"/>
</dbReference>
<keyword evidence="8 10" id="KW-1133">Transmembrane helix</keyword>
<dbReference type="GO" id="GO:0005789">
    <property type="term" value="C:endoplasmic reticulum membrane"/>
    <property type="evidence" value="ECO:0007669"/>
    <property type="project" value="UniProtKB-SubCell"/>
</dbReference>
<organism evidence="11 12">
    <name type="scientific">Monoraphidium neglectum</name>
    <dbReference type="NCBI Taxonomy" id="145388"/>
    <lineage>
        <taxon>Eukaryota</taxon>
        <taxon>Viridiplantae</taxon>
        <taxon>Chlorophyta</taxon>
        <taxon>core chlorophytes</taxon>
        <taxon>Chlorophyceae</taxon>
        <taxon>CS clade</taxon>
        <taxon>Sphaeropleales</taxon>
        <taxon>Selenastraceae</taxon>
        <taxon>Monoraphidium</taxon>
    </lineage>
</organism>
<evidence type="ECO:0000256" key="9">
    <source>
        <dbReference type="ARBA" id="ARBA00023136"/>
    </source>
</evidence>
<keyword evidence="7 10" id="KW-0256">Endoplasmic reticulum</keyword>
<reference evidence="11 12" key="1">
    <citation type="journal article" date="2013" name="BMC Genomics">
        <title>Reconstruction of the lipid metabolism for the microalga Monoraphidium neglectum from its genome sequence reveals characteristics suitable for biofuel production.</title>
        <authorList>
            <person name="Bogen C."/>
            <person name="Al-Dilaimi A."/>
            <person name="Albersmeier A."/>
            <person name="Wichmann J."/>
            <person name="Grundmann M."/>
            <person name="Rupp O."/>
            <person name="Lauersen K.J."/>
            <person name="Blifernez-Klassen O."/>
            <person name="Kalinowski J."/>
            <person name="Goesmann A."/>
            <person name="Mussgnug J.H."/>
            <person name="Kruse O."/>
        </authorList>
    </citation>
    <scope>NUCLEOTIDE SEQUENCE [LARGE SCALE GENOMIC DNA]</scope>
    <source>
        <strain evidence="11 12">SAG 48.87</strain>
    </source>
</reference>
<keyword evidence="12" id="KW-1185">Reference proteome</keyword>
<evidence type="ECO:0000256" key="6">
    <source>
        <dbReference type="ARBA" id="ARBA00022692"/>
    </source>
</evidence>
<evidence type="ECO:0000256" key="1">
    <source>
        <dbReference type="ARBA" id="ARBA00004477"/>
    </source>
</evidence>
<dbReference type="EC" id="2.4.1.-" evidence="10"/>
<dbReference type="OrthoDB" id="1689333at2759"/>
<comment type="subcellular location">
    <subcellularLocation>
        <location evidence="1 10">Endoplasmic reticulum membrane</location>
        <topology evidence="1 10">Multi-pass membrane protein</topology>
    </subcellularLocation>
</comment>
<dbReference type="GO" id="GO:0006487">
    <property type="term" value="P:protein N-linked glycosylation"/>
    <property type="evidence" value="ECO:0007669"/>
    <property type="project" value="TreeGrafter"/>
</dbReference>
<proteinExistence type="inferred from homology"/>
<evidence type="ECO:0000256" key="5">
    <source>
        <dbReference type="ARBA" id="ARBA00022679"/>
    </source>
</evidence>
<feature type="transmembrane region" description="Helical" evidence="10">
    <location>
        <begin position="108"/>
        <end position="128"/>
    </location>
</feature>
<evidence type="ECO:0000256" key="4">
    <source>
        <dbReference type="ARBA" id="ARBA00022676"/>
    </source>
</evidence>
<keyword evidence="5 10" id="KW-0808">Transferase</keyword>
<sequence>MVPLARLADPKMLALSNLEYDSPATVLFQRASVSATGLVLAAAAWYATRGPEGSKPRAQLLFFLLVANSGLLLVDHIHFQYNGILLGIMVWSLLLAQERRYVASGILFAVLLNMKHLFAYMAPAYFVFLLRNHCLGGEAGAPPLQTFVARLSALGAAVVAVFAASLGPFIATGQLPQLLSRLFPFGRGLCHAYWAPNAWALYSFGDKVLAALLAKAGLMEKPVAHMAGGIVGTAKFAVLPQ</sequence>
<comment type="pathway">
    <text evidence="2 10">Protein modification; protein glycosylation.</text>
</comment>
<dbReference type="STRING" id="145388.A0A0D2LIM6"/>
<keyword evidence="9 10" id="KW-0472">Membrane</keyword>
<evidence type="ECO:0000313" key="12">
    <source>
        <dbReference type="Proteomes" id="UP000054498"/>
    </source>
</evidence>
<accession>A0A0D2LIM6</accession>
<dbReference type="PANTHER" id="PTHR12413">
    <property type="entry name" value="DOLICHYL GLYCOSYLTRANSFERASE"/>
    <property type="match status" value="1"/>
</dbReference>
<evidence type="ECO:0000256" key="10">
    <source>
        <dbReference type="RuleBase" id="RU363110"/>
    </source>
</evidence>
<dbReference type="InterPro" id="IPR004856">
    <property type="entry name" value="Glyco_trans_ALG6/ALG8"/>
</dbReference>
<dbReference type="GeneID" id="25734309"/>
<evidence type="ECO:0000313" key="11">
    <source>
        <dbReference type="EMBL" id="KIZ06304.1"/>
    </source>
</evidence>
<keyword evidence="6 10" id="KW-0812">Transmembrane</keyword>
<feature type="transmembrane region" description="Helical" evidence="10">
    <location>
        <begin position="58"/>
        <end position="74"/>
    </location>
</feature>
<evidence type="ECO:0000256" key="3">
    <source>
        <dbReference type="ARBA" id="ARBA00008715"/>
    </source>
</evidence>
<comment type="similarity">
    <text evidence="3 10">Belongs to the ALG6/ALG8 glucosyltransferase family.</text>
</comment>
<feature type="transmembrane region" description="Helical" evidence="10">
    <location>
        <begin position="27"/>
        <end position="46"/>
    </location>
</feature>
<keyword evidence="4 10" id="KW-0328">Glycosyltransferase</keyword>
<evidence type="ECO:0000256" key="7">
    <source>
        <dbReference type="ARBA" id="ARBA00022824"/>
    </source>
</evidence>
<dbReference type="EMBL" id="KK100390">
    <property type="protein sequence ID" value="KIZ06304.1"/>
    <property type="molecule type" value="Genomic_DNA"/>
</dbReference>
<evidence type="ECO:0000256" key="2">
    <source>
        <dbReference type="ARBA" id="ARBA00004922"/>
    </source>
</evidence>
<comment type="caution">
    <text evidence="10">Lacks conserved residue(s) required for the propagation of feature annotation.</text>
</comment>
<name>A0A0D2LIM6_9CHLO</name>
<dbReference type="GO" id="GO:0042283">
    <property type="term" value="F:dolichyl pyrophosphate Glc1Man9GlcNAc2 alpha-1,3-glucosyltransferase activity"/>
    <property type="evidence" value="ECO:0007669"/>
    <property type="project" value="TreeGrafter"/>
</dbReference>
<dbReference type="AlphaFoldDB" id="A0A0D2LIM6"/>
<gene>
    <name evidence="11" type="ORF">MNEG_1654</name>
</gene>
<dbReference type="KEGG" id="mng:MNEG_1654"/>
<dbReference type="UniPathway" id="UPA00378"/>
<evidence type="ECO:0000256" key="8">
    <source>
        <dbReference type="ARBA" id="ARBA00022989"/>
    </source>
</evidence>
<dbReference type="RefSeq" id="XP_013905323.1">
    <property type="nucleotide sequence ID" value="XM_014049869.1"/>
</dbReference>
<feature type="transmembrane region" description="Helical" evidence="10">
    <location>
        <begin position="148"/>
        <end position="171"/>
    </location>
</feature>
<dbReference type="Pfam" id="PF03155">
    <property type="entry name" value="Alg6_Alg8"/>
    <property type="match status" value="1"/>
</dbReference>
<dbReference type="Proteomes" id="UP000054498">
    <property type="component" value="Unassembled WGS sequence"/>
</dbReference>